<gene>
    <name evidence="1" type="ORF">YOLOSWAG_249</name>
</gene>
<keyword evidence="2" id="KW-1185">Reference proteome</keyword>
<dbReference type="EMBL" id="KY448244">
    <property type="protein sequence ID" value="AQT28723.1"/>
    <property type="molecule type" value="Genomic_DNA"/>
</dbReference>
<evidence type="ECO:0000313" key="2">
    <source>
        <dbReference type="Proteomes" id="UP000221250"/>
    </source>
</evidence>
<organism evidence="1 2">
    <name type="scientific">Erwinia phage vB_EamM_Yoloswag</name>
    <dbReference type="NCBI Taxonomy" id="1958956"/>
    <lineage>
        <taxon>Viruses</taxon>
        <taxon>Duplodnaviria</taxon>
        <taxon>Heunggongvirae</taxon>
        <taxon>Uroviricota</taxon>
        <taxon>Caudoviricetes</taxon>
        <taxon>Yoloswagvirus</taxon>
        <taxon>Yoloswagvirus yoloswag</taxon>
    </lineage>
</organism>
<protein>
    <submittedName>
        <fullName evidence="1">Uncharacterized protein</fullName>
    </submittedName>
</protein>
<evidence type="ECO:0000313" key="1">
    <source>
        <dbReference type="EMBL" id="AQT28723.1"/>
    </source>
</evidence>
<accession>A0A1S6L3G6</accession>
<name>A0A1S6L3G6_9CAUD</name>
<reference evidence="1 2" key="1">
    <citation type="submission" date="2017-01" db="EMBL/GenBank/DDBJ databases">
        <authorList>
            <person name="Mah S.A."/>
            <person name="Swanson W.J."/>
            <person name="Moy G.W."/>
            <person name="Vacquier V.D."/>
        </authorList>
    </citation>
    <scope>NUCLEOTIDE SEQUENCE [LARGE SCALE GENOMIC DNA]</scope>
</reference>
<dbReference type="Proteomes" id="UP000221250">
    <property type="component" value="Segment"/>
</dbReference>
<sequence>MKTLFIRCDYAGFNAGRVQLRAVNVRRVSDVDRIVMCIVHDNKLHRTVQMRRVSIEHVEAQGDSMCYAFCFTDRDYIETELRENEQQRFDATRNNRFFLQDLRQPVIELKLDVVPRTAPQRIKTLDEYTIEELLEHVKRRINGKITIEI</sequence>
<proteinExistence type="predicted"/>